<evidence type="ECO:0000256" key="8">
    <source>
        <dbReference type="ARBA" id="ARBA00023018"/>
    </source>
</evidence>
<evidence type="ECO:0000256" key="12">
    <source>
        <dbReference type="SAM" id="Phobius"/>
    </source>
</evidence>
<evidence type="ECO:0000256" key="6">
    <source>
        <dbReference type="ARBA" id="ARBA00022833"/>
    </source>
</evidence>
<evidence type="ECO:0000256" key="3">
    <source>
        <dbReference type="ARBA" id="ARBA00008731"/>
    </source>
</evidence>
<protein>
    <recommendedName>
        <fullName evidence="15">Transmembrane protein 163</fullName>
    </recommendedName>
</protein>
<organism evidence="13 14">
    <name type="scientific">Durusdinium trenchii</name>
    <dbReference type="NCBI Taxonomy" id="1381693"/>
    <lineage>
        <taxon>Eukaryota</taxon>
        <taxon>Sar</taxon>
        <taxon>Alveolata</taxon>
        <taxon>Dinophyceae</taxon>
        <taxon>Suessiales</taxon>
        <taxon>Symbiodiniaceae</taxon>
        <taxon>Durusdinium</taxon>
    </lineage>
</organism>
<feature type="transmembrane region" description="Helical" evidence="12">
    <location>
        <begin position="68"/>
        <end position="86"/>
    </location>
</feature>
<feature type="transmembrane region" description="Helical" evidence="12">
    <location>
        <begin position="186"/>
        <end position="206"/>
    </location>
</feature>
<keyword evidence="14" id="KW-1185">Reference proteome</keyword>
<dbReference type="PANTHER" id="PTHR31937">
    <property type="entry name" value="TRANSMEMBRANE PROTEIN 163"/>
    <property type="match status" value="1"/>
</dbReference>
<sequence>MSEKQSAERGVDPSFVNIEIDLASKERPSHSLSLPIPSKLGKGEEGQEEELENVTPSDAHLVLSARKVSLLSIFISLVLAILGFSIGLSENVLSVLGFGMEASLDGISSALVMWRFKTPKKRHFRDAEAAAIAKEARDARRERNSAVGIGATFVASAVLLCASAVWKLFGWDPATPEHVQEERSGALYTSLLAWPSAVIFGLLAVWKFRLSKQLGSEVLRKDALCSVLGALLALICALAAVLEEVVDGNPKAVAVVDATASFGIAMVLFFEGVRTLKHNLFDWETEHQELA</sequence>
<keyword evidence="6" id="KW-0862">Zinc</keyword>
<evidence type="ECO:0000256" key="5">
    <source>
        <dbReference type="ARBA" id="ARBA00022753"/>
    </source>
</evidence>
<evidence type="ECO:0000313" key="14">
    <source>
        <dbReference type="Proteomes" id="UP001642464"/>
    </source>
</evidence>
<evidence type="ECO:0000256" key="10">
    <source>
        <dbReference type="ARBA" id="ARBA00023329"/>
    </source>
</evidence>
<comment type="subcellular location">
    <subcellularLocation>
        <location evidence="2">Cytoplasmic vesicle</location>
        <location evidence="2">Secretory vesicle</location>
        <location evidence="2">Synaptic vesicle membrane</location>
        <topology evidence="2">Multi-pass membrane protein</topology>
    </subcellularLocation>
    <subcellularLocation>
        <location evidence="1">Early endosome membrane</location>
    </subcellularLocation>
</comment>
<keyword evidence="5" id="KW-0967">Endosome</keyword>
<evidence type="ECO:0000313" key="13">
    <source>
        <dbReference type="EMBL" id="CAK9030013.1"/>
    </source>
</evidence>
<evidence type="ECO:0000256" key="4">
    <source>
        <dbReference type="ARBA" id="ARBA00022692"/>
    </source>
</evidence>
<comment type="caution">
    <text evidence="13">The sequence shown here is derived from an EMBL/GenBank/DDBJ whole genome shotgun (WGS) entry which is preliminary data.</text>
</comment>
<keyword evidence="10" id="KW-0968">Cytoplasmic vesicle</keyword>
<dbReference type="PANTHER" id="PTHR31937:SF2">
    <property type="entry name" value="TRANSMEMBRANE PROTEIN 163"/>
    <property type="match status" value="1"/>
</dbReference>
<keyword evidence="7 12" id="KW-1133">Transmembrane helix</keyword>
<dbReference type="InterPro" id="IPR027469">
    <property type="entry name" value="Cation_efflux_TMD_sf"/>
</dbReference>
<evidence type="ECO:0000256" key="11">
    <source>
        <dbReference type="SAM" id="MobiDB-lite"/>
    </source>
</evidence>
<dbReference type="EMBL" id="CAXAMM010012914">
    <property type="protein sequence ID" value="CAK9030013.1"/>
    <property type="molecule type" value="Genomic_DNA"/>
</dbReference>
<evidence type="ECO:0000256" key="2">
    <source>
        <dbReference type="ARBA" id="ARBA00004644"/>
    </source>
</evidence>
<keyword evidence="9 12" id="KW-0472">Membrane</keyword>
<comment type="similarity">
    <text evidence="3">Belongs to the TMEM163 family.</text>
</comment>
<gene>
    <name evidence="13" type="ORF">SCF082_LOCUS19046</name>
</gene>
<dbReference type="Proteomes" id="UP001642464">
    <property type="component" value="Unassembled WGS sequence"/>
</dbReference>
<name>A0ABP0KSZ6_9DINO</name>
<evidence type="ECO:0000256" key="9">
    <source>
        <dbReference type="ARBA" id="ARBA00023136"/>
    </source>
</evidence>
<keyword evidence="8" id="KW-0770">Synapse</keyword>
<feature type="region of interest" description="Disordered" evidence="11">
    <location>
        <begin position="26"/>
        <end position="54"/>
    </location>
</feature>
<keyword evidence="4 12" id="KW-0812">Transmembrane</keyword>
<dbReference type="InterPro" id="IPR026765">
    <property type="entry name" value="Tmem163"/>
</dbReference>
<feature type="transmembrane region" description="Helical" evidence="12">
    <location>
        <begin position="92"/>
        <end position="114"/>
    </location>
</feature>
<evidence type="ECO:0000256" key="7">
    <source>
        <dbReference type="ARBA" id="ARBA00022989"/>
    </source>
</evidence>
<proteinExistence type="inferred from homology"/>
<dbReference type="Gene3D" id="1.20.1510.10">
    <property type="entry name" value="Cation efflux protein transmembrane domain"/>
    <property type="match status" value="1"/>
</dbReference>
<accession>A0ABP0KSZ6</accession>
<feature type="transmembrane region" description="Helical" evidence="12">
    <location>
        <begin position="252"/>
        <end position="270"/>
    </location>
</feature>
<evidence type="ECO:0000256" key="1">
    <source>
        <dbReference type="ARBA" id="ARBA00004146"/>
    </source>
</evidence>
<dbReference type="SUPFAM" id="SSF161111">
    <property type="entry name" value="Cation efflux protein transmembrane domain-like"/>
    <property type="match status" value="1"/>
</dbReference>
<feature type="transmembrane region" description="Helical" evidence="12">
    <location>
        <begin position="218"/>
        <end position="240"/>
    </location>
</feature>
<reference evidence="13 14" key="1">
    <citation type="submission" date="2024-02" db="EMBL/GenBank/DDBJ databases">
        <authorList>
            <person name="Chen Y."/>
            <person name="Shah S."/>
            <person name="Dougan E. K."/>
            <person name="Thang M."/>
            <person name="Chan C."/>
        </authorList>
    </citation>
    <scope>NUCLEOTIDE SEQUENCE [LARGE SCALE GENOMIC DNA]</scope>
</reference>
<evidence type="ECO:0008006" key="15">
    <source>
        <dbReference type="Google" id="ProtNLM"/>
    </source>
</evidence>
<feature type="transmembrane region" description="Helical" evidence="12">
    <location>
        <begin position="146"/>
        <end position="166"/>
    </location>
</feature>